<keyword evidence="1" id="KW-0812">Transmembrane</keyword>
<proteinExistence type="predicted"/>
<reference evidence="3" key="1">
    <citation type="journal article" date="2019" name="Int. J. Syst. Evol. Microbiol.">
        <title>The Global Catalogue of Microorganisms (GCM) 10K type strain sequencing project: providing services to taxonomists for standard genome sequencing and annotation.</title>
        <authorList>
            <consortium name="The Broad Institute Genomics Platform"/>
            <consortium name="The Broad Institute Genome Sequencing Center for Infectious Disease"/>
            <person name="Wu L."/>
            <person name="Ma J."/>
        </authorList>
    </citation>
    <scope>NUCLEOTIDE SEQUENCE [LARGE SCALE GENOMIC DNA]</scope>
    <source>
        <strain evidence="3">JCM 17085</strain>
    </source>
</reference>
<comment type="caution">
    <text evidence="2">The sequence shown here is derived from an EMBL/GenBank/DDBJ whole genome shotgun (WGS) entry which is preliminary data.</text>
</comment>
<feature type="transmembrane region" description="Helical" evidence="1">
    <location>
        <begin position="144"/>
        <end position="162"/>
    </location>
</feature>
<protein>
    <submittedName>
        <fullName evidence="2">Uncharacterized protein</fullName>
    </submittedName>
</protein>
<organism evidence="2 3">
    <name type="scientific">Mucilaginibacter panaciglaebae</name>
    <dbReference type="NCBI Taxonomy" id="502331"/>
    <lineage>
        <taxon>Bacteria</taxon>
        <taxon>Pseudomonadati</taxon>
        <taxon>Bacteroidota</taxon>
        <taxon>Sphingobacteriia</taxon>
        <taxon>Sphingobacteriales</taxon>
        <taxon>Sphingobacteriaceae</taxon>
        <taxon>Mucilaginibacter</taxon>
    </lineage>
</organism>
<keyword evidence="3" id="KW-1185">Reference proteome</keyword>
<dbReference type="RefSeq" id="WP_345100418.1">
    <property type="nucleotide sequence ID" value="NZ_BAABCV010000001.1"/>
</dbReference>
<accession>A0ABP7WAD6</accession>
<sequence length="170" mass="20054">MFKELCIKDTSHLWFVRRGLFNREYELTDHTHLYGKLSYQWLSRREAVAQTATHKWSFNFLAIFSRTVTITDETGIIIGKAEREYFSRTYTLNLKSGFRARFHRPSIFSREHIWESEGYGKIVTLENNFPFALDNDIYIEPGQTPATVIPLLIFLGMHLAVYRRGRRAAR</sequence>
<name>A0ABP7WAD6_9SPHI</name>
<dbReference type="Proteomes" id="UP001500841">
    <property type="component" value="Unassembled WGS sequence"/>
</dbReference>
<dbReference type="EMBL" id="BAABCV010000001">
    <property type="protein sequence ID" value="GAA4084723.1"/>
    <property type="molecule type" value="Genomic_DNA"/>
</dbReference>
<evidence type="ECO:0000256" key="1">
    <source>
        <dbReference type="SAM" id="Phobius"/>
    </source>
</evidence>
<keyword evidence="1" id="KW-0472">Membrane</keyword>
<evidence type="ECO:0000313" key="3">
    <source>
        <dbReference type="Proteomes" id="UP001500841"/>
    </source>
</evidence>
<gene>
    <name evidence="2" type="ORF">GCM10022392_01840</name>
</gene>
<keyword evidence="1" id="KW-1133">Transmembrane helix</keyword>
<evidence type="ECO:0000313" key="2">
    <source>
        <dbReference type="EMBL" id="GAA4084723.1"/>
    </source>
</evidence>